<organism evidence="1 2">
    <name type="scientific">Nonomuraea marmarensis</name>
    <dbReference type="NCBI Taxonomy" id="3351344"/>
    <lineage>
        <taxon>Bacteria</taxon>
        <taxon>Bacillati</taxon>
        <taxon>Actinomycetota</taxon>
        <taxon>Actinomycetes</taxon>
        <taxon>Streptosporangiales</taxon>
        <taxon>Streptosporangiaceae</taxon>
        <taxon>Nonomuraea</taxon>
    </lineage>
</organism>
<accession>A0ABW7AUX8</accession>
<evidence type="ECO:0000313" key="1">
    <source>
        <dbReference type="EMBL" id="MFG1711227.1"/>
    </source>
</evidence>
<keyword evidence="2" id="KW-1185">Reference proteome</keyword>
<dbReference type="EMBL" id="JBICRM010000078">
    <property type="protein sequence ID" value="MFG1711227.1"/>
    <property type="molecule type" value="Genomic_DNA"/>
</dbReference>
<name>A0ABW7AUX8_9ACTN</name>
<dbReference type="Proteomes" id="UP001603978">
    <property type="component" value="Unassembled WGS sequence"/>
</dbReference>
<protein>
    <submittedName>
        <fullName evidence="1">Uncharacterized protein</fullName>
    </submittedName>
</protein>
<reference evidence="1 2" key="1">
    <citation type="submission" date="2024-10" db="EMBL/GenBank/DDBJ databases">
        <authorList>
            <person name="Topkara A.R."/>
            <person name="Saygin H."/>
        </authorList>
    </citation>
    <scope>NUCLEOTIDE SEQUENCE [LARGE SCALE GENOMIC DNA]</scope>
    <source>
        <strain evidence="1 2">M3C6</strain>
    </source>
</reference>
<evidence type="ECO:0000313" key="2">
    <source>
        <dbReference type="Proteomes" id="UP001603978"/>
    </source>
</evidence>
<sequence>MVERVGARSVGRLLDVPANRYGLVHERPVGDAERRVVIVMKPTHTGIGAAALGVKDHCGWAMLVAVGGVVEAPQVLLRERVTLLADPSLPDQPYHAAAGLGIDAAGELIARVEHAARTAARDALGTAALELTKAGHDVLGVALDLGAVGAGRMRLPDNLAEVLGKHHYLHGAEGQLYHEALMEAARDAGLAVSRYDFKALRDTATQVLGPGVVGRVDGLRAQVGTPWTRDHKDAALAALLVLDAEEAASEDRP</sequence>
<dbReference type="RefSeq" id="WP_393177800.1">
    <property type="nucleotide sequence ID" value="NZ_JBICRM010000078.1"/>
</dbReference>
<gene>
    <name evidence="1" type="ORF">ACFLIM_49560</name>
</gene>
<proteinExistence type="predicted"/>
<comment type="caution">
    <text evidence="1">The sequence shown here is derived from an EMBL/GenBank/DDBJ whole genome shotgun (WGS) entry which is preliminary data.</text>
</comment>